<dbReference type="GO" id="GO:0006729">
    <property type="term" value="P:tetrahydrobiopterin biosynthetic process"/>
    <property type="evidence" value="ECO:0007669"/>
    <property type="project" value="TreeGrafter"/>
</dbReference>
<feature type="binding site" evidence="6">
    <location>
        <position position="142"/>
    </location>
    <ligand>
        <name>Zn(2+)</name>
        <dbReference type="ChEBI" id="CHEBI:29105"/>
    </ligand>
</feature>
<dbReference type="GO" id="GO:0005525">
    <property type="term" value="F:GTP binding"/>
    <property type="evidence" value="ECO:0007669"/>
    <property type="project" value="UniProtKB-KW"/>
</dbReference>
<dbReference type="KEGG" id="pfer:IRI77_18615"/>
<comment type="similarity">
    <text evidence="3 6">Belongs to the GTP cyclohydrolase I family.</text>
</comment>
<evidence type="ECO:0000256" key="2">
    <source>
        <dbReference type="ARBA" id="ARBA00005080"/>
    </source>
</evidence>
<dbReference type="InterPro" id="IPR043134">
    <property type="entry name" value="GTP-CH-I_N"/>
</dbReference>
<dbReference type="GO" id="GO:0006730">
    <property type="term" value="P:one-carbon metabolic process"/>
    <property type="evidence" value="ECO:0007669"/>
    <property type="project" value="UniProtKB-UniRule"/>
</dbReference>
<comment type="catalytic activity">
    <reaction evidence="1 6">
        <text>GTP + H2O = 7,8-dihydroneopterin 3'-triphosphate + formate + H(+)</text>
        <dbReference type="Rhea" id="RHEA:17473"/>
        <dbReference type="ChEBI" id="CHEBI:15377"/>
        <dbReference type="ChEBI" id="CHEBI:15378"/>
        <dbReference type="ChEBI" id="CHEBI:15740"/>
        <dbReference type="ChEBI" id="CHEBI:37565"/>
        <dbReference type="ChEBI" id="CHEBI:58462"/>
        <dbReference type="EC" id="3.5.4.16"/>
    </reaction>
</comment>
<keyword evidence="9" id="KW-1185">Reference proteome</keyword>
<keyword evidence="6" id="KW-0479">Metal-binding</keyword>
<dbReference type="SUPFAM" id="SSF55620">
    <property type="entry name" value="Tetrahydrobiopterin biosynthesis enzymes-like"/>
    <property type="match status" value="1"/>
</dbReference>
<dbReference type="InterPro" id="IPR043133">
    <property type="entry name" value="GTP-CH-I_C/QueF"/>
</dbReference>
<evidence type="ECO:0000313" key="9">
    <source>
        <dbReference type="Proteomes" id="UP000593892"/>
    </source>
</evidence>
<comment type="subunit">
    <text evidence="6">Homopolymer.</text>
</comment>
<dbReference type="InterPro" id="IPR001474">
    <property type="entry name" value="GTP_CycHdrlase_I"/>
</dbReference>
<dbReference type="NCBIfam" id="NF006825">
    <property type="entry name" value="PRK09347.1-2"/>
    <property type="match status" value="1"/>
</dbReference>
<dbReference type="AlphaFoldDB" id="A0A7S7NYC8"/>
<dbReference type="EC" id="3.5.4.16" evidence="6"/>
<keyword evidence="6" id="KW-0547">Nucleotide-binding</keyword>
<accession>A0A7S7NYC8</accession>
<evidence type="ECO:0000256" key="1">
    <source>
        <dbReference type="ARBA" id="ARBA00001052"/>
    </source>
</evidence>
<evidence type="ECO:0000256" key="3">
    <source>
        <dbReference type="ARBA" id="ARBA00008085"/>
    </source>
</evidence>
<dbReference type="GO" id="GO:0008270">
    <property type="term" value="F:zinc ion binding"/>
    <property type="evidence" value="ECO:0007669"/>
    <property type="project" value="UniProtKB-UniRule"/>
</dbReference>
<name>A0A7S7NYC8_PALFE</name>
<feature type="binding site" evidence="6">
    <location>
        <position position="74"/>
    </location>
    <ligand>
        <name>Zn(2+)</name>
        <dbReference type="ChEBI" id="CHEBI:29105"/>
    </ligand>
</feature>
<keyword evidence="6" id="KW-0342">GTP-binding</keyword>
<dbReference type="UniPathway" id="UPA00848">
    <property type="reaction ID" value="UER00151"/>
</dbReference>
<dbReference type="PROSITE" id="PS00859">
    <property type="entry name" value="GTP_CYCLOHYDROL_1_1"/>
    <property type="match status" value="1"/>
</dbReference>
<keyword evidence="5 6" id="KW-0378">Hydrolase</keyword>
<evidence type="ECO:0000313" key="8">
    <source>
        <dbReference type="EMBL" id="QOY92056.1"/>
    </source>
</evidence>
<evidence type="ECO:0000256" key="4">
    <source>
        <dbReference type="ARBA" id="ARBA00022563"/>
    </source>
</evidence>
<dbReference type="NCBIfam" id="TIGR00063">
    <property type="entry name" value="folE"/>
    <property type="match status" value="1"/>
</dbReference>
<dbReference type="PANTHER" id="PTHR11109">
    <property type="entry name" value="GTP CYCLOHYDROLASE I"/>
    <property type="match status" value="1"/>
</dbReference>
<organism evidence="8 9">
    <name type="scientific">Paludibaculum fermentans</name>
    <dbReference type="NCBI Taxonomy" id="1473598"/>
    <lineage>
        <taxon>Bacteria</taxon>
        <taxon>Pseudomonadati</taxon>
        <taxon>Acidobacteriota</taxon>
        <taxon>Terriglobia</taxon>
        <taxon>Bryobacterales</taxon>
        <taxon>Bryobacteraceae</taxon>
        <taxon>Paludibaculum</taxon>
    </lineage>
</organism>
<dbReference type="RefSeq" id="WP_194453710.1">
    <property type="nucleotide sequence ID" value="NZ_CP063849.1"/>
</dbReference>
<evidence type="ECO:0000256" key="5">
    <source>
        <dbReference type="ARBA" id="ARBA00022801"/>
    </source>
</evidence>
<dbReference type="InterPro" id="IPR020602">
    <property type="entry name" value="GTP_CycHdrlase_I_dom"/>
</dbReference>
<comment type="pathway">
    <text evidence="2 6">Cofactor biosynthesis; 7,8-dihydroneopterin triphosphate biosynthesis; 7,8-dihydroneopterin triphosphate from GTP: step 1/1.</text>
</comment>
<dbReference type="InterPro" id="IPR018234">
    <property type="entry name" value="GTP_CycHdrlase_I_CS"/>
</dbReference>
<dbReference type="GO" id="GO:0003934">
    <property type="term" value="F:GTP cyclohydrolase I activity"/>
    <property type="evidence" value="ECO:0007669"/>
    <property type="project" value="UniProtKB-UniRule"/>
</dbReference>
<feature type="domain" description="GTP cyclohydrolase I" evidence="7">
    <location>
        <begin position="2"/>
        <end position="178"/>
    </location>
</feature>
<protein>
    <recommendedName>
        <fullName evidence="6">GTP cyclohydrolase 1</fullName>
        <ecNumber evidence="6">3.5.4.16</ecNumber>
    </recommendedName>
    <alternativeName>
        <fullName evidence="6">GTP cyclohydrolase I</fullName>
        <shortName evidence="6">GTP-CH-I</shortName>
    </alternativeName>
</protein>
<dbReference type="Gene3D" id="1.10.286.10">
    <property type="match status" value="1"/>
</dbReference>
<dbReference type="GO" id="GO:0046654">
    <property type="term" value="P:tetrahydrofolate biosynthetic process"/>
    <property type="evidence" value="ECO:0007669"/>
    <property type="project" value="UniProtKB-UniRule"/>
</dbReference>
<feature type="binding site" evidence="6">
    <location>
        <position position="71"/>
    </location>
    <ligand>
        <name>Zn(2+)</name>
        <dbReference type="ChEBI" id="CHEBI:29105"/>
    </ligand>
</feature>
<dbReference type="EMBL" id="CP063849">
    <property type="protein sequence ID" value="QOY92056.1"/>
    <property type="molecule type" value="Genomic_DNA"/>
</dbReference>
<dbReference type="Proteomes" id="UP000593892">
    <property type="component" value="Chromosome"/>
</dbReference>
<evidence type="ECO:0000259" key="7">
    <source>
        <dbReference type="Pfam" id="PF01227"/>
    </source>
</evidence>
<dbReference type="CDD" id="cd00642">
    <property type="entry name" value="GTP_cyclohydro1"/>
    <property type="match status" value="1"/>
</dbReference>
<reference evidence="8 9" key="1">
    <citation type="submission" date="2020-10" db="EMBL/GenBank/DDBJ databases">
        <title>Complete genome sequence of Paludibaculum fermentans P105T, a facultatively anaerobic acidobacterium capable of dissimilatory Fe(III) reduction.</title>
        <authorList>
            <person name="Dedysh S.N."/>
            <person name="Beletsky A.V."/>
            <person name="Kulichevskaya I.S."/>
            <person name="Mardanov A.V."/>
            <person name="Ravin N.V."/>
        </authorList>
    </citation>
    <scope>NUCLEOTIDE SEQUENCE [LARGE SCALE GENOMIC DNA]</scope>
    <source>
        <strain evidence="8 9">P105</strain>
    </source>
</reference>
<dbReference type="PROSITE" id="PS00860">
    <property type="entry name" value="GTP_CYCLOHYDROL_1_2"/>
    <property type="match status" value="1"/>
</dbReference>
<dbReference type="Gene3D" id="3.30.1130.10">
    <property type="match status" value="1"/>
</dbReference>
<dbReference type="FunFam" id="3.30.1130.10:FF:000001">
    <property type="entry name" value="GTP cyclohydrolase 1"/>
    <property type="match status" value="1"/>
</dbReference>
<dbReference type="GO" id="GO:0005737">
    <property type="term" value="C:cytoplasm"/>
    <property type="evidence" value="ECO:0007669"/>
    <property type="project" value="TreeGrafter"/>
</dbReference>
<dbReference type="PANTHER" id="PTHR11109:SF7">
    <property type="entry name" value="GTP CYCLOHYDROLASE 1"/>
    <property type="match status" value="1"/>
</dbReference>
<keyword evidence="4 6" id="KW-0554">One-carbon metabolism</keyword>
<gene>
    <name evidence="6 8" type="primary">folE</name>
    <name evidence="8" type="ORF">IRI77_18615</name>
</gene>
<dbReference type="HAMAP" id="MF_00223">
    <property type="entry name" value="FolE"/>
    <property type="match status" value="1"/>
</dbReference>
<evidence type="ECO:0000256" key="6">
    <source>
        <dbReference type="HAMAP-Rule" id="MF_00223"/>
    </source>
</evidence>
<dbReference type="Pfam" id="PF01227">
    <property type="entry name" value="GTP_cyclohydroI"/>
    <property type="match status" value="1"/>
</dbReference>
<dbReference type="NCBIfam" id="NF006826">
    <property type="entry name" value="PRK09347.1-3"/>
    <property type="match status" value="1"/>
</dbReference>
<keyword evidence="6" id="KW-0862">Zinc</keyword>
<sequence>MAANMKEVLRALGEDPQREGLLSTPVRTEKALKFLTSGYTADIEKIVNGAIFNEKCDEMVVVKDIEFFSMCEHHMLPFYGKAHVAYIPKNKIIGLSKIPRIVDVFARRLQVQERMTQQIAECLQEVLDAVGVGVITEARHFCMMMRGVEKQHSSTTSSAMLGAFRQRKDSRDEFLSHVRHNSLI</sequence>
<proteinExistence type="inferred from homology"/>